<gene>
    <name evidence="1" type="ORF">M513_02284</name>
</gene>
<dbReference type="PANTHER" id="PTHR46060:SF3">
    <property type="entry name" value="PROTEIN GVQW3"/>
    <property type="match status" value="1"/>
</dbReference>
<dbReference type="InterPro" id="IPR036397">
    <property type="entry name" value="RNaseH_sf"/>
</dbReference>
<protein>
    <recommendedName>
        <fullName evidence="3">Mos1 transposase HTH domain-containing protein</fullName>
    </recommendedName>
</protein>
<dbReference type="PANTHER" id="PTHR46060">
    <property type="entry name" value="MARINER MOS1 TRANSPOSASE-LIKE PROTEIN"/>
    <property type="match status" value="1"/>
</dbReference>
<dbReference type="Gene3D" id="3.30.420.10">
    <property type="entry name" value="Ribonuclease H-like superfamily/Ribonuclease H"/>
    <property type="match status" value="1"/>
</dbReference>
<dbReference type="AlphaFoldDB" id="A0A085MII1"/>
<dbReference type="EMBL" id="KL363191">
    <property type="protein sequence ID" value="KFD57027.1"/>
    <property type="molecule type" value="Genomic_DNA"/>
</dbReference>
<dbReference type="InterPro" id="IPR052709">
    <property type="entry name" value="Transposase-MT_Hybrid"/>
</dbReference>
<reference evidence="1 2" key="1">
    <citation type="journal article" date="2014" name="Nat. Genet.">
        <title>Genome and transcriptome of the porcine whipworm Trichuris suis.</title>
        <authorList>
            <person name="Jex A.R."/>
            <person name="Nejsum P."/>
            <person name="Schwarz E.M."/>
            <person name="Hu L."/>
            <person name="Young N.D."/>
            <person name="Hall R.S."/>
            <person name="Korhonen P.K."/>
            <person name="Liao S."/>
            <person name="Thamsborg S."/>
            <person name="Xia J."/>
            <person name="Xu P."/>
            <person name="Wang S."/>
            <person name="Scheerlinck J.P."/>
            <person name="Hofmann A."/>
            <person name="Sternberg P.W."/>
            <person name="Wang J."/>
            <person name="Gasser R.B."/>
        </authorList>
    </citation>
    <scope>NUCLEOTIDE SEQUENCE [LARGE SCALE GENOMIC DNA]</scope>
    <source>
        <strain evidence="1">DCEP-RM93M</strain>
    </source>
</reference>
<dbReference type="GO" id="GO:0003676">
    <property type="term" value="F:nucleic acid binding"/>
    <property type="evidence" value="ECO:0007669"/>
    <property type="project" value="InterPro"/>
</dbReference>
<evidence type="ECO:0000313" key="2">
    <source>
        <dbReference type="Proteomes" id="UP000030764"/>
    </source>
</evidence>
<evidence type="ECO:0008006" key="3">
    <source>
        <dbReference type="Google" id="ProtNLM"/>
    </source>
</evidence>
<organism evidence="1 2">
    <name type="scientific">Trichuris suis</name>
    <name type="common">pig whipworm</name>
    <dbReference type="NCBI Taxonomy" id="68888"/>
    <lineage>
        <taxon>Eukaryota</taxon>
        <taxon>Metazoa</taxon>
        <taxon>Ecdysozoa</taxon>
        <taxon>Nematoda</taxon>
        <taxon>Enoplea</taxon>
        <taxon>Dorylaimia</taxon>
        <taxon>Trichinellida</taxon>
        <taxon>Trichuridae</taxon>
        <taxon>Trichuris</taxon>
    </lineage>
</organism>
<dbReference type="Proteomes" id="UP000030764">
    <property type="component" value="Unassembled WGS sequence"/>
</dbReference>
<keyword evidence="2" id="KW-1185">Reference proteome</keyword>
<sequence>MIEAVQQVSGSSAPSRLVEEARRITIKRIADMGGVSLNPAFATRSTRNVKSILREPCWEVIRHPQYSPNVASSDTLLFANLKEHLKGTRRSIDETKHAASTWCNRQPSGFYMEGLRRWKQRLQKNLDLDGRYVENIFDAIINTDLFNFSGKSSNIPLMQSSDSPLQANASLVTT</sequence>
<name>A0A085MII1_9BILA</name>
<evidence type="ECO:0000313" key="1">
    <source>
        <dbReference type="EMBL" id="KFD57027.1"/>
    </source>
</evidence>
<accession>A0A085MII1</accession>
<proteinExistence type="predicted"/>